<evidence type="ECO:0000313" key="7">
    <source>
        <dbReference type="EMBL" id="KCV71536.1"/>
    </source>
</evidence>
<feature type="region of interest" description="Disordered" evidence="5">
    <location>
        <begin position="129"/>
        <end position="157"/>
    </location>
</feature>
<accession>A0A058ZC63</accession>
<dbReference type="InterPro" id="IPR006571">
    <property type="entry name" value="TLDc_dom"/>
</dbReference>
<dbReference type="GO" id="GO:0005739">
    <property type="term" value="C:mitochondrion"/>
    <property type="evidence" value="ECO:0007669"/>
    <property type="project" value="UniProtKB-SubCell"/>
</dbReference>
<name>A0A058ZC63_FONAL</name>
<evidence type="ECO:0000256" key="5">
    <source>
        <dbReference type="SAM" id="MobiDB-lite"/>
    </source>
</evidence>
<proteinExistence type="inferred from homology"/>
<dbReference type="STRING" id="691883.A0A058ZC63"/>
<comment type="similarity">
    <text evidence="2">Belongs to the OXR1 family.</text>
</comment>
<sequence>MGNKQSVPLLANAVSHLSQPEATEAALWLKSSCKEDWSLDLADFRILVPMLGSITAHALFLVCCDYSAGAPAAFPIDGSTRVEGFQADRATFFGVANAIASITRGPVEIRHAALFRWLSHLDTLLQTTGAKKGAAPPTAPAQPRSTAPSPGSSLPAPAISEEVNIQSVRHWLHDVCSAAMRVLRVLDSRPYAPKEVTKGRHFPFDSQQADPKFVETLLQAPFMGFKNHKKFVLEEVATPDLPDTLSAEAFSDLLSRSERAVSIRHEYYVDGRAALSVNGHARGSIQAVVNSLLANVVFHYSRIKRIFFGFYKGKEPHKASVDTPWLDFKDMPKVSPTPAPVPAAVPPTSAVSRDKLSAAYLSQAAALDAAQTDARLKSAGMLLPFSEYQSNLLSDDLMWLLNQQLPQESQSAWRFLYSNRAYGLNWARLSDSITNQGPVLLILRDSHGATFGCFLNNDVLPNPAFTGCPDMTFLFTLKGDYLQIFRPTGLNKNILYFNTGVKSLPNGLGLGGLHGFYGLWIPSALGAACTSEGSPLNSTFGSPCLATQSPFEVIEIEAYGTTPLREDQAPPEPSVLDLHREDQLILEWGTGRKMHSKNFRKADEYRAQDD</sequence>
<keyword evidence="8" id="KW-1185">Reference proteome</keyword>
<evidence type="ECO:0000313" key="8">
    <source>
        <dbReference type="Proteomes" id="UP000030693"/>
    </source>
</evidence>
<reference evidence="7" key="1">
    <citation type="submission" date="2013-04" db="EMBL/GenBank/DDBJ databases">
        <title>The Genome Sequence of Fonticula alba ATCC 38817.</title>
        <authorList>
            <consortium name="The Broad Institute Genomics Platform"/>
            <person name="Russ C."/>
            <person name="Cuomo C."/>
            <person name="Burger G."/>
            <person name="Gray M.W."/>
            <person name="Holland P.W.H."/>
            <person name="King N."/>
            <person name="Lang F.B.F."/>
            <person name="Roger A.J."/>
            <person name="Ruiz-Trillo I."/>
            <person name="Brown M."/>
            <person name="Walker B."/>
            <person name="Young S."/>
            <person name="Zeng Q."/>
            <person name="Gargeya S."/>
            <person name="Fitzgerald M."/>
            <person name="Haas B."/>
            <person name="Abouelleil A."/>
            <person name="Allen A.W."/>
            <person name="Alvarado L."/>
            <person name="Arachchi H.M."/>
            <person name="Berlin A.M."/>
            <person name="Chapman S.B."/>
            <person name="Gainer-Dewar J."/>
            <person name="Goldberg J."/>
            <person name="Griggs A."/>
            <person name="Gujja S."/>
            <person name="Hansen M."/>
            <person name="Howarth C."/>
            <person name="Imamovic A."/>
            <person name="Ireland A."/>
            <person name="Larimer J."/>
            <person name="McCowan C."/>
            <person name="Murphy C."/>
            <person name="Pearson M."/>
            <person name="Poon T.W."/>
            <person name="Priest M."/>
            <person name="Roberts A."/>
            <person name="Saif S."/>
            <person name="Shea T."/>
            <person name="Sisk P."/>
            <person name="Sykes S."/>
            <person name="Wortman J."/>
            <person name="Nusbaum C."/>
            <person name="Birren B."/>
        </authorList>
    </citation>
    <scope>NUCLEOTIDE SEQUENCE [LARGE SCALE GENOMIC DNA]</scope>
    <source>
        <strain evidence="7">ATCC 38817</strain>
    </source>
</reference>
<dbReference type="OrthoDB" id="289228at2759"/>
<dbReference type="AlphaFoldDB" id="A0A058ZC63"/>
<evidence type="ECO:0000256" key="4">
    <source>
        <dbReference type="ARBA" id="ARBA00040604"/>
    </source>
</evidence>
<dbReference type="PANTHER" id="PTHR23354:SF62">
    <property type="entry name" value="MUSTARD, ISOFORM V"/>
    <property type="match status" value="1"/>
</dbReference>
<feature type="domain" description="TLDc" evidence="6">
    <location>
        <begin position="391"/>
        <end position="562"/>
    </location>
</feature>
<evidence type="ECO:0000256" key="3">
    <source>
        <dbReference type="ARBA" id="ARBA00023128"/>
    </source>
</evidence>
<dbReference type="eggNOG" id="KOG2557">
    <property type="taxonomic scope" value="Eukaryota"/>
</dbReference>
<keyword evidence="3" id="KW-0496">Mitochondrion</keyword>
<dbReference type="RefSeq" id="XP_009494659.1">
    <property type="nucleotide sequence ID" value="XM_009496384.1"/>
</dbReference>
<gene>
    <name evidence="7" type="ORF">H696_02471</name>
</gene>
<evidence type="ECO:0000259" key="6">
    <source>
        <dbReference type="PROSITE" id="PS51886"/>
    </source>
</evidence>
<dbReference type="EMBL" id="KB932203">
    <property type="protein sequence ID" value="KCV71536.1"/>
    <property type="molecule type" value="Genomic_DNA"/>
</dbReference>
<dbReference type="PROSITE" id="PS51886">
    <property type="entry name" value="TLDC"/>
    <property type="match status" value="1"/>
</dbReference>
<comment type="subcellular location">
    <subcellularLocation>
        <location evidence="1">Mitochondrion</location>
    </subcellularLocation>
</comment>
<organism evidence="7">
    <name type="scientific">Fonticula alba</name>
    <name type="common">Slime mold</name>
    <dbReference type="NCBI Taxonomy" id="691883"/>
    <lineage>
        <taxon>Eukaryota</taxon>
        <taxon>Rotosphaerida</taxon>
        <taxon>Fonticulaceae</taxon>
        <taxon>Fonticula</taxon>
    </lineage>
</organism>
<evidence type="ECO:0000256" key="2">
    <source>
        <dbReference type="ARBA" id="ARBA00009540"/>
    </source>
</evidence>
<dbReference type="GeneID" id="20527196"/>
<dbReference type="PANTHER" id="PTHR23354">
    <property type="entry name" value="NUCLEOLAR PROTEIN 7/ESTROGEN RECEPTOR COACTIVATOR-RELATED"/>
    <property type="match status" value="1"/>
</dbReference>
<dbReference type="Pfam" id="PF07534">
    <property type="entry name" value="TLD"/>
    <property type="match status" value="1"/>
</dbReference>
<dbReference type="Proteomes" id="UP000030693">
    <property type="component" value="Unassembled WGS sequence"/>
</dbReference>
<protein>
    <recommendedName>
        <fullName evidence="4">Oxidation resistance protein 1</fullName>
    </recommendedName>
</protein>
<dbReference type="SMART" id="SM00584">
    <property type="entry name" value="TLDc"/>
    <property type="match status" value="1"/>
</dbReference>
<evidence type="ECO:0000256" key="1">
    <source>
        <dbReference type="ARBA" id="ARBA00004173"/>
    </source>
</evidence>